<dbReference type="InterPro" id="IPR005801">
    <property type="entry name" value="ADC_synthase"/>
</dbReference>
<dbReference type="GO" id="GO:0000162">
    <property type="term" value="P:L-tryptophan biosynthetic process"/>
    <property type="evidence" value="ECO:0007669"/>
    <property type="project" value="TreeGrafter"/>
</dbReference>
<comment type="similarity">
    <text evidence="1">In the C-terminal section; belongs to the anthranilate synthase component I family.</text>
</comment>
<evidence type="ECO:0000313" key="7">
    <source>
        <dbReference type="EMBL" id="TPN83338.1"/>
    </source>
</evidence>
<dbReference type="PANTHER" id="PTHR11236">
    <property type="entry name" value="AMINOBENZOATE/ANTHRANILATE SYNTHASE"/>
    <property type="match status" value="1"/>
</dbReference>
<dbReference type="Gene3D" id="3.60.120.10">
    <property type="entry name" value="Anthranilate synthase"/>
    <property type="match status" value="1"/>
</dbReference>
<feature type="domain" description="Chorismate-utilising enzyme C-terminal" evidence="6">
    <location>
        <begin position="442"/>
        <end position="696"/>
    </location>
</feature>
<evidence type="ECO:0000259" key="6">
    <source>
        <dbReference type="Pfam" id="PF00425"/>
    </source>
</evidence>
<dbReference type="NCBIfam" id="TIGR00566">
    <property type="entry name" value="trpG_papA"/>
    <property type="match status" value="1"/>
</dbReference>
<keyword evidence="3" id="KW-0808">Transferase</keyword>
<evidence type="ECO:0000313" key="8">
    <source>
        <dbReference type="Proteomes" id="UP000315540"/>
    </source>
</evidence>
<keyword evidence="4" id="KW-0315">Glutamine amidotransferase</keyword>
<dbReference type="InterPro" id="IPR015890">
    <property type="entry name" value="Chorismate_C"/>
</dbReference>
<dbReference type="PRINTS" id="PR00099">
    <property type="entry name" value="CPSGATASE"/>
</dbReference>
<dbReference type="InterPro" id="IPR006221">
    <property type="entry name" value="TrpG/PapA_dom"/>
</dbReference>
<dbReference type="SUPFAM" id="SSF52317">
    <property type="entry name" value="Class I glutamine amidotransferase-like"/>
    <property type="match status" value="1"/>
</dbReference>
<gene>
    <name evidence="7" type="ORF">FHK87_19135</name>
</gene>
<proteinExistence type="inferred from homology"/>
<dbReference type="AlphaFoldDB" id="A0A504J5W6"/>
<dbReference type="OrthoDB" id="9803598at2"/>
<keyword evidence="8" id="KW-1185">Reference proteome</keyword>
<protein>
    <recommendedName>
        <fullName evidence="2">aminodeoxychorismate synthase</fullName>
        <ecNumber evidence="2">2.6.1.85</ecNumber>
    </recommendedName>
</protein>
<dbReference type="GO" id="GO:0008153">
    <property type="term" value="P:4-aminobenzoate biosynthetic process"/>
    <property type="evidence" value="ECO:0007669"/>
    <property type="project" value="TreeGrafter"/>
</dbReference>
<organism evidence="7 8">
    <name type="scientific">Aquimarina algicola</name>
    <dbReference type="NCBI Taxonomy" id="2589995"/>
    <lineage>
        <taxon>Bacteria</taxon>
        <taxon>Pseudomonadati</taxon>
        <taxon>Bacteroidota</taxon>
        <taxon>Flavobacteriia</taxon>
        <taxon>Flavobacteriales</taxon>
        <taxon>Flavobacteriaceae</taxon>
        <taxon>Aquimarina</taxon>
    </lineage>
</organism>
<dbReference type="Proteomes" id="UP000315540">
    <property type="component" value="Unassembled WGS sequence"/>
</dbReference>
<evidence type="ECO:0000256" key="1">
    <source>
        <dbReference type="ARBA" id="ARBA00005970"/>
    </source>
</evidence>
<dbReference type="PRINTS" id="PR00097">
    <property type="entry name" value="ANTSNTHASEII"/>
</dbReference>
<name>A0A504J5W6_9FLAO</name>
<dbReference type="CDD" id="cd01743">
    <property type="entry name" value="GATase1_Anthranilate_Synthase"/>
    <property type="match status" value="1"/>
</dbReference>
<evidence type="ECO:0000259" key="5">
    <source>
        <dbReference type="Pfam" id="PF00117"/>
    </source>
</evidence>
<dbReference type="SUPFAM" id="SSF56322">
    <property type="entry name" value="ADC synthase"/>
    <property type="match status" value="1"/>
</dbReference>
<evidence type="ECO:0000256" key="4">
    <source>
        <dbReference type="ARBA" id="ARBA00022962"/>
    </source>
</evidence>
<dbReference type="EMBL" id="VFWZ01000007">
    <property type="protein sequence ID" value="TPN83338.1"/>
    <property type="molecule type" value="Genomic_DNA"/>
</dbReference>
<dbReference type="Pfam" id="PF00117">
    <property type="entry name" value="GATase"/>
    <property type="match status" value="1"/>
</dbReference>
<sequence>MSSLKIKHTEKDNSEYKNKIIKNKNMNLKALIIDNYDSYTHILSNYVWDVSGIKPIILKNDSITIEDVKLLDFDCIIISPGPGNPSKEKDIGVCEKIIKEYKHLPILGICLGHQLLALKNGAVIDRIDRPKHGHLSKLVITKEHELLSEIDNHSDIMRYHSLAIDNNSNLNNIEVLAKSDDDDIIMAMKIKDKPHYGIQYHPESIGTEKGIKIIENFLTISESFTNTQAKKTHTLFFDSHDLNLSNIDFFDKTYKKSDFSFWLDSNREDNKISLVGEADQVLAIKDNTLFIYDIIENSKQLVKKIECIDDPYEFIREELNNINVNCPNREEFPSDFMGGLISAFTYESKKYNGYYDHNKRSQFNSFLDFDILLFKVSSFIVLDPKKGKYWTASISESEEDFLLFDNKIQKELDTNSAATPITNSLDVLTELKNNENNWVDSKEDYIKKINEIFELLRAGETYEVCLTNMYNINAEIDSFLLYKTLREKNKVEYAAYIKFGDSKILSMSPEKFVSLSDEGKIYSDPIKGTRKRGKNEKEDQALITEMIECDKVKSELFMITDLIRNDVSKVSKKGSVNVLDLRKFEKYSNVIQQSSFIEAEIDDNFDAVDLFKYLFPGGSITGAPKLRTCEIIESLEEFDRGIYTGSLGYFSYSGTMSFNICIRTVEMNCEELRLGAGGAIIIDSCPESEYEEILLKSNFFFDSLSKVNSDMLEVDKV</sequence>
<dbReference type="EC" id="2.6.1.85" evidence="2"/>
<dbReference type="GO" id="GO:0005737">
    <property type="term" value="C:cytoplasm"/>
    <property type="evidence" value="ECO:0007669"/>
    <property type="project" value="TreeGrafter"/>
</dbReference>
<comment type="caution">
    <text evidence="7">The sequence shown here is derived from an EMBL/GenBank/DDBJ whole genome shotgun (WGS) entry which is preliminary data.</text>
</comment>
<dbReference type="PANTHER" id="PTHR11236:SF18">
    <property type="entry name" value="AMINODEOXYCHORISMATE SYNTHASE"/>
    <property type="match status" value="1"/>
</dbReference>
<dbReference type="GO" id="GO:0046820">
    <property type="term" value="F:4-amino-4-deoxychorismate synthase activity"/>
    <property type="evidence" value="ECO:0007669"/>
    <property type="project" value="UniProtKB-EC"/>
</dbReference>
<feature type="domain" description="Glutamine amidotransferase" evidence="5">
    <location>
        <begin position="31"/>
        <end position="218"/>
    </location>
</feature>
<evidence type="ECO:0000256" key="3">
    <source>
        <dbReference type="ARBA" id="ARBA00022679"/>
    </source>
</evidence>
<dbReference type="PRINTS" id="PR00096">
    <property type="entry name" value="GATASE"/>
</dbReference>
<accession>A0A504J5W6</accession>
<dbReference type="InterPro" id="IPR017926">
    <property type="entry name" value="GATASE"/>
</dbReference>
<dbReference type="Pfam" id="PF00425">
    <property type="entry name" value="Chorismate_bind"/>
    <property type="match status" value="1"/>
</dbReference>
<dbReference type="Gene3D" id="3.40.50.880">
    <property type="match status" value="1"/>
</dbReference>
<dbReference type="InterPro" id="IPR019999">
    <property type="entry name" value="Anth_synth_I-like"/>
</dbReference>
<evidence type="ECO:0000256" key="2">
    <source>
        <dbReference type="ARBA" id="ARBA00013139"/>
    </source>
</evidence>
<dbReference type="InterPro" id="IPR029062">
    <property type="entry name" value="Class_I_gatase-like"/>
</dbReference>
<dbReference type="PROSITE" id="PS51273">
    <property type="entry name" value="GATASE_TYPE_1"/>
    <property type="match status" value="1"/>
</dbReference>
<reference evidence="7 8" key="1">
    <citation type="submission" date="2019-06" db="EMBL/GenBank/DDBJ databases">
        <authorList>
            <person name="Meng X."/>
        </authorList>
    </citation>
    <scope>NUCLEOTIDE SEQUENCE [LARGE SCALE GENOMIC DNA]</scope>
    <source>
        <strain evidence="7 8">M625</strain>
    </source>
</reference>